<reference evidence="1" key="1">
    <citation type="journal article" date="2021" name="Proc. Natl. Acad. Sci. U.S.A.">
        <title>Global biogeography of chemosynthetic symbionts reveals both localized and globally distributed symbiont groups. .</title>
        <authorList>
            <person name="Osvatic J.T."/>
            <person name="Wilkins L.G.E."/>
            <person name="Leibrecht L."/>
            <person name="Leray M."/>
            <person name="Zauner S."/>
            <person name="Polzin J."/>
            <person name="Camacho Y."/>
            <person name="Gros O."/>
            <person name="van Gils J.A."/>
            <person name="Eisen J.A."/>
            <person name="Petersen J.M."/>
            <person name="Yuen B."/>
        </authorList>
    </citation>
    <scope>NUCLEOTIDE SEQUENCE</scope>
    <source>
        <strain evidence="1">MAGL173</strain>
    </source>
</reference>
<dbReference type="Proteomes" id="UP000886687">
    <property type="component" value="Unassembled WGS sequence"/>
</dbReference>
<protein>
    <submittedName>
        <fullName evidence="1">Uncharacterized protein</fullName>
    </submittedName>
</protein>
<evidence type="ECO:0000313" key="2">
    <source>
        <dbReference type="Proteomes" id="UP000886687"/>
    </source>
</evidence>
<accession>A0A9E4N042</accession>
<name>A0A9E4N042_9GAMM</name>
<gene>
    <name evidence="1" type="ORF">JAZ04_11685</name>
</gene>
<evidence type="ECO:0000313" key="1">
    <source>
        <dbReference type="EMBL" id="MCG7939496.1"/>
    </source>
</evidence>
<dbReference type="EMBL" id="JAEPDI010000006">
    <property type="protein sequence ID" value="MCG7939496.1"/>
    <property type="molecule type" value="Genomic_DNA"/>
</dbReference>
<comment type="caution">
    <text evidence="1">The sequence shown here is derived from an EMBL/GenBank/DDBJ whole genome shotgun (WGS) entry which is preliminary data.</text>
</comment>
<organism evidence="1 2">
    <name type="scientific">Candidatus Thiodiazotropha lotti</name>
    <dbReference type="NCBI Taxonomy" id="2792787"/>
    <lineage>
        <taxon>Bacteria</taxon>
        <taxon>Pseudomonadati</taxon>
        <taxon>Pseudomonadota</taxon>
        <taxon>Gammaproteobacteria</taxon>
        <taxon>Chromatiales</taxon>
        <taxon>Sedimenticolaceae</taxon>
        <taxon>Candidatus Thiodiazotropha</taxon>
    </lineage>
</organism>
<sequence length="96" mass="10926">MTILAFKRSLLNKLNIRASAPSPDNQQVLEGHLQKLREANQMLSDVFHNRSECFKKNKGQDICEVSIAEAFLQSSLACAELEIKLHEICKKQEISR</sequence>
<dbReference type="AlphaFoldDB" id="A0A9E4N042"/>
<proteinExistence type="predicted"/>